<sequence length="230" mass="25684">MYMKYVRLLFLICASAMYVGCSEDPFDWSGDSERSVPIPVDLSLEVVEDIVSASCRIEYHEDDLPILEVGFFYGDNEGVTYNTGTKIKCTVSGNVFTTEGISNFLSDNMRYCYVGAYITTSRGTVTIGPEYIDNSDYVPMPKPEGLSLSYSKPYVKARCNIDYSGTEYSIKKVGFYYGTYSSAVSFIECEIVNGSFQASIPVTGWSFCYVYAAVQSSKGTKYSETKEIHF</sequence>
<feature type="signal peptide" evidence="1">
    <location>
        <begin position="1"/>
        <end position="18"/>
    </location>
</feature>
<gene>
    <name evidence="2" type="ORF">HMPREF1057_00231</name>
</gene>
<evidence type="ECO:0008006" key="4">
    <source>
        <dbReference type="Google" id="ProtNLM"/>
    </source>
</evidence>
<name>K5DJ10_9BACE</name>
<evidence type="ECO:0000256" key="1">
    <source>
        <dbReference type="SAM" id="SignalP"/>
    </source>
</evidence>
<dbReference type="OrthoDB" id="1048052at2"/>
<evidence type="ECO:0000313" key="3">
    <source>
        <dbReference type="Proteomes" id="UP000007995"/>
    </source>
</evidence>
<dbReference type="HOGENOM" id="CLU_1202850_0_0_10"/>
<evidence type="ECO:0000313" key="2">
    <source>
        <dbReference type="EMBL" id="EKJ92933.1"/>
    </source>
</evidence>
<dbReference type="Proteomes" id="UP000007995">
    <property type="component" value="Unassembled WGS sequence"/>
</dbReference>
<dbReference type="EMBL" id="AGXW01000001">
    <property type="protein sequence ID" value="EKJ92933.1"/>
    <property type="molecule type" value="Genomic_DNA"/>
</dbReference>
<organism evidence="2 3">
    <name type="scientific">Bacteroides finegoldii CL09T03C10</name>
    <dbReference type="NCBI Taxonomy" id="997888"/>
    <lineage>
        <taxon>Bacteria</taxon>
        <taxon>Pseudomonadati</taxon>
        <taxon>Bacteroidota</taxon>
        <taxon>Bacteroidia</taxon>
        <taxon>Bacteroidales</taxon>
        <taxon>Bacteroidaceae</taxon>
        <taxon>Bacteroides</taxon>
    </lineage>
</organism>
<proteinExistence type="predicted"/>
<dbReference type="RefSeq" id="WP_007758821.1">
    <property type="nucleotide sequence ID" value="NZ_AKBZ01000001.1"/>
</dbReference>
<feature type="chain" id="PRO_5003882854" description="DUF5036 domain-containing protein" evidence="1">
    <location>
        <begin position="19"/>
        <end position="230"/>
    </location>
</feature>
<accession>K5DJ10</accession>
<comment type="caution">
    <text evidence="2">The sequence shown here is derived from an EMBL/GenBank/DDBJ whole genome shotgun (WGS) entry which is preliminary data.</text>
</comment>
<protein>
    <recommendedName>
        <fullName evidence="4">DUF5036 domain-containing protein</fullName>
    </recommendedName>
</protein>
<keyword evidence="1" id="KW-0732">Signal</keyword>
<dbReference type="AlphaFoldDB" id="K5DJ10"/>
<reference evidence="2 3" key="1">
    <citation type="submission" date="2012-02" db="EMBL/GenBank/DDBJ databases">
        <title>The Genome Sequence of Bacteroides finegoldii CL09T03C10.</title>
        <authorList>
            <consortium name="The Broad Institute Genome Sequencing Platform"/>
            <person name="Earl A."/>
            <person name="Ward D."/>
            <person name="Feldgarden M."/>
            <person name="Gevers D."/>
            <person name="Zitomersky N.L."/>
            <person name="Coyne M.J."/>
            <person name="Comstock L.E."/>
            <person name="Young S.K."/>
            <person name="Zeng Q."/>
            <person name="Gargeya S."/>
            <person name="Fitzgerald M."/>
            <person name="Haas B."/>
            <person name="Abouelleil A."/>
            <person name="Alvarado L."/>
            <person name="Arachchi H.M."/>
            <person name="Berlin A."/>
            <person name="Chapman S.B."/>
            <person name="Gearin G."/>
            <person name="Goldberg J."/>
            <person name="Griggs A."/>
            <person name="Gujja S."/>
            <person name="Hansen M."/>
            <person name="Heiman D."/>
            <person name="Howarth C."/>
            <person name="Larimer J."/>
            <person name="Lui A."/>
            <person name="MacDonald P.J.P."/>
            <person name="McCowen C."/>
            <person name="Montmayeur A."/>
            <person name="Murphy C."/>
            <person name="Neiman D."/>
            <person name="Pearson M."/>
            <person name="Priest M."/>
            <person name="Roberts A."/>
            <person name="Saif S."/>
            <person name="Shea T."/>
            <person name="Sisk P."/>
            <person name="Stolte C."/>
            <person name="Sykes S."/>
            <person name="Wortman J."/>
            <person name="Nusbaum C."/>
            <person name="Birren B."/>
        </authorList>
    </citation>
    <scope>NUCLEOTIDE SEQUENCE [LARGE SCALE GENOMIC DNA]</scope>
    <source>
        <strain evidence="2 3">CL09T03C10</strain>
    </source>
</reference>